<feature type="compositionally biased region" description="Basic and acidic residues" evidence="1">
    <location>
        <begin position="76"/>
        <end position="93"/>
    </location>
</feature>
<evidence type="ECO:0000256" key="1">
    <source>
        <dbReference type="SAM" id="MobiDB-lite"/>
    </source>
</evidence>
<organism evidence="2">
    <name type="scientific">Arundo donax</name>
    <name type="common">Giant reed</name>
    <name type="synonym">Donax arundinaceus</name>
    <dbReference type="NCBI Taxonomy" id="35708"/>
    <lineage>
        <taxon>Eukaryota</taxon>
        <taxon>Viridiplantae</taxon>
        <taxon>Streptophyta</taxon>
        <taxon>Embryophyta</taxon>
        <taxon>Tracheophyta</taxon>
        <taxon>Spermatophyta</taxon>
        <taxon>Magnoliopsida</taxon>
        <taxon>Liliopsida</taxon>
        <taxon>Poales</taxon>
        <taxon>Poaceae</taxon>
        <taxon>PACMAD clade</taxon>
        <taxon>Arundinoideae</taxon>
        <taxon>Arundineae</taxon>
        <taxon>Arundo</taxon>
    </lineage>
</organism>
<evidence type="ECO:0000313" key="2">
    <source>
        <dbReference type="EMBL" id="JAD64870.1"/>
    </source>
</evidence>
<reference evidence="2" key="1">
    <citation type="submission" date="2014-09" db="EMBL/GenBank/DDBJ databases">
        <authorList>
            <person name="Magalhaes I.L.F."/>
            <person name="Oliveira U."/>
            <person name="Santos F.R."/>
            <person name="Vidigal T.H.D.A."/>
            <person name="Brescovit A.D."/>
            <person name="Santos A.J."/>
        </authorList>
    </citation>
    <scope>NUCLEOTIDE SEQUENCE</scope>
    <source>
        <tissue evidence="2">Shoot tissue taken approximately 20 cm above the soil surface</tissue>
    </source>
</reference>
<sequence length="93" mass="9190">MERPGPPEPGVPIGGGQEEVKDGVAGGGETAGGREAEGAEELPRTKGSASGESGCEGITMAARGHAGRGGGGAGREAARGEIPARGRRERELQ</sequence>
<reference evidence="2" key="2">
    <citation type="journal article" date="2015" name="Data Brief">
        <title>Shoot transcriptome of the giant reed, Arundo donax.</title>
        <authorList>
            <person name="Barrero R.A."/>
            <person name="Guerrero F.D."/>
            <person name="Moolhuijzen P."/>
            <person name="Goolsby J.A."/>
            <person name="Tidwell J."/>
            <person name="Bellgard S.E."/>
            <person name="Bellgard M.I."/>
        </authorList>
    </citation>
    <scope>NUCLEOTIDE SEQUENCE</scope>
    <source>
        <tissue evidence="2">Shoot tissue taken approximately 20 cm above the soil surface</tissue>
    </source>
</reference>
<proteinExistence type="predicted"/>
<accession>A0A0A9BUM2</accession>
<name>A0A0A9BUM2_ARUDO</name>
<feature type="compositionally biased region" description="Pro residues" evidence="1">
    <location>
        <begin position="1"/>
        <end position="10"/>
    </location>
</feature>
<feature type="region of interest" description="Disordered" evidence="1">
    <location>
        <begin position="1"/>
        <end position="93"/>
    </location>
</feature>
<dbReference type="AlphaFoldDB" id="A0A0A9BUM2"/>
<protein>
    <submittedName>
        <fullName evidence="2">Uncharacterized protein</fullName>
    </submittedName>
</protein>
<feature type="compositionally biased region" description="Basic and acidic residues" evidence="1">
    <location>
        <begin position="32"/>
        <end position="44"/>
    </location>
</feature>
<dbReference type="EMBL" id="GBRH01233025">
    <property type="protein sequence ID" value="JAD64870.1"/>
    <property type="molecule type" value="Transcribed_RNA"/>
</dbReference>